<comment type="caution">
    <text evidence="1">The sequence shown here is derived from an EMBL/GenBank/DDBJ whole genome shotgun (WGS) entry which is preliminary data.</text>
</comment>
<dbReference type="AlphaFoldDB" id="A0AAV1UIU3"/>
<dbReference type="EMBL" id="CAKLBY020000193">
    <property type="protein sequence ID" value="CAK7932954.1"/>
    <property type="molecule type" value="Genomic_DNA"/>
</dbReference>
<organism evidence="1 2">
    <name type="scientific">Peronospora matthiolae</name>
    <dbReference type="NCBI Taxonomy" id="2874970"/>
    <lineage>
        <taxon>Eukaryota</taxon>
        <taxon>Sar</taxon>
        <taxon>Stramenopiles</taxon>
        <taxon>Oomycota</taxon>
        <taxon>Peronosporomycetes</taxon>
        <taxon>Peronosporales</taxon>
        <taxon>Peronosporaceae</taxon>
        <taxon>Peronospora</taxon>
    </lineage>
</organism>
<evidence type="ECO:0000313" key="1">
    <source>
        <dbReference type="EMBL" id="CAK7932954.1"/>
    </source>
</evidence>
<gene>
    <name evidence="1" type="ORF">PM001_LOCUS18104</name>
</gene>
<accession>A0AAV1UIU3</accession>
<evidence type="ECO:0000313" key="2">
    <source>
        <dbReference type="Proteomes" id="UP001162060"/>
    </source>
</evidence>
<protein>
    <submittedName>
        <fullName evidence="1">Uncharacterized protein</fullName>
    </submittedName>
</protein>
<proteinExistence type="predicted"/>
<dbReference type="Proteomes" id="UP001162060">
    <property type="component" value="Unassembled WGS sequence"/>
</dbReference>
<reference evidence="1" key="1">
    <citation type="submission" date="2024-01" db="EMBL/GenBank/DDBJ databases">
        <authorList>
            <person name="Webb A."/>
        </authorList>
    </citation>
    <scope>NUCLEOTIDE SEQUENCE</scope>
    <source>
        <strain evidence="1">Pm1</strain>
    </source>
</reference>
<name>A0AAV1UIU3_9STRA</name>
<sequence>MDADFLVTSEIAREMQEVRERLMEIRLAPALPMQMQVDNHAATSQIADEMSSLRQSTWTSATSSYAISLDVEFFEARYVRSEKMLADLLKKALNWSKPKTSRELM</sequence>